<evidence type="ECO:0000256" key="6">
    <source>
        <dbReference type="ARBA" id="ARBA00022806"/>
    </source>
</evidence>
<keyword evidence="7" id="KW-0269">Exonuclease</keyword>
<evidence type="ECO:0000256" key="10">
    <source>
        <dbReference type="ARBA" id="ARBA00023125"/>
    </source>
</evidence>
<evidence type="ECO:0000256" key="11">
    <source>
        <dbReference type="ARBA" id="ARBA00023204"/>
    </source>
</evidence>
<dbReference type="SUPFAM" id="SSF52980">
    <property type="entry name" value="Restriction endonuclease-like"/>
    <property type="match status" value="1"/>
</dbReference>
<dbReference type="GO" id="GO:0046872">
    <property type="term" value="F:metal ion binding"/>
    <property type="evidence" value="ECO:0007669"/>
    <property type="project" value="UniProtKB-KW"/>
</dbReference>
<keyword evidence="6" id="KW-0347">Helicase</keyword>
<dbReference type="GO" id="GO:0005829">
    <property type="term" value="C:cytosol"/>
    <property type="evidence" value="ECO:0007669"/>
    <property type="project" value="TreeGrafter"/>
</dbReference>
<keyword evidence="10" id="KW-0238">DNA-binding</keyword>
<evidence type="ECO:0000256" key="14">
    <source>
        <dbReference type="ARBA" id="ARBA00034808"/>
    </source>
</evidence>
<dbReference type="Pfam" id="PF13361">
    <property type="entry name" value="UvrD_C"/>
    <property type="match status" value="1"/>
</dbReference>
<dbReference type="Pfam" id="PF12705">
    <property type="entry name" value="PDDEXK_1"/>
    <property type="match status" value="1"/>
</dbReference>
<dbReference type="PROSITE" id="PS51198">
    <property type="entry name" value="UVRD_HELICASE_ATP_BIND"/>
    <property type="match status" value="1"/>
</dbReference>
<name>A0A6J6RNA6_9ZZZZ</name>
<dbReference type="CDD" id="cd22352">
    <property type="entry name" value="RecB_C-like"/>
    <property type="match status" value="1"/>
</dbReference>
<evidence type="ECO:0000256" key="9">
    <source>
        <dbReference type="ARBA" id="ARBA00022842"/>
    </source>
</evidence>
<keyword evidence="3" id="KW-0547">Nucleotide-binding</keyword>
<dbReference type="InterPro" id="IPR011604">
    <property type="entry name" value="PDDEXK-like_dom_sf"/>
</dbReference>
<dbReference type="GO" id="GO:0003677">
    <property type="term" value="F:DNA binding"/>
    <property type="evidence" value="ECO:0007669"/>
    <property type="project" value="UniProtKB-KW"/>
</dbReference>
<dbReference type="EC" id="5.6.2.4" evidence="14"/>
<dbReference type="InterPro" id="IPR014016">
    <property type="entry name" value="UvrD-like_ATP-bd"/>
</dbReference>
<dbReference type="InterPro" id="IPR014017">
    <property type="entry name" value="DNA_helicase_UvrD-like_C"/>
</dbReference>
<evidence type="ECO:0000256" key="16">
    <source>
        <dbReference type="SAM" id="MobiDB-lite"/>
    </source>
</evidence>
<dbReference type="GO" id="GO:0005524">
    <property type="term" value="F:ATP binding"/>
    <property type="evidence" value="ECO:0007669"/>
    <property type="project" value="UniProtKB-KW"/>
</dbReference>
<dbReference type="PANTHER" id="PTHR11070:SF23">
    <property type="entry name" value="RECBCD ENZYME SUBUNIT RECB"/>
    <property type="match status" value="1"/>
</dbReference>
<keyword evidence="5" id="KW-0378">Hydrolase</keyword>
<dbReference type="Gene3D" id="3.40.50.300">
    <property type="entry name" value="P-loop containing nucleotide triphosphate hydrolases"/>
    <property type="match status" value="3"/>
</dbReference>
<dbReference type="InterPro" id="IPR038726">
    <property type="entry name" value="PDDEXK_AddAB-type"/>
</dbReference>
<keyword evidence="4" id="KW-0227">DNA damage</keyword>
<evidence type="ECO:0000256" key="4">
    <source>
        <dbReference type="ARBA" id="ARBA00022763"/>
    </source>
</evidence>
<protein>
    <recommendedName>
        <fullName evidence="14">DNA 3'-5' helicase</fullName>
        <ecNumber evidence="14">5.6.2.4</ecNumber>
    </recommendedName>
</protein>
<dbReference type="InterPro" id="IPR027417">
    <property type="entry name" value="P-loop_NTPase"/>
</dbReference>
<reference evidence="19" key="1">
    <citation type="submission" date="2020-05" db="EMBL/GenBank/DDBJ databases">
        <authorList>
            <person name="Chiriac C."/>
            <person name="Salcher M."/>
            <person name="Ghai R."/>
            <person name="Kavagutti S V."/>
        </authorList>
    </citation>
    <scope>NUCLEOTIDE SEQUENCE</scope>
</reference>
<dbReference type="PANTHER" id="PTHR11070">
    <property type="entry name" value="UVRD / RECB / PCRA DNA HELICASE FAMILY MEMBER"/>
    <property type="match status" value="1"/>
</dbReference>
<evidence type="ECO:0000256" key="1">
    <source>
        <dbReference type="ARBA" id="ARBA00022722"/>
    </source>
</evidence>
<dbReference type="Gene3D" id="1.10.486.10">
    <property type="entry name" value="PCRA, domain 4"/>
    <property type="match status" value="1"/>
</dbReference>
<dbReference type="GO" id="GO:0009338">
    <property type="term" value="C:exodeoxyribonuclease V complex"/>
    <property type="evidence" value="ECO:0007669"/>
    <property type="project" value="TreeGrafter"/>
</dbReference>
<dbReference type="GO" id="GO:0008854">
    <property type="term" value="F:exodeoxyribonuclease V activity"/>
    <property type="evidence" value="ECO:0007669"/>
    <property type="project" value="InterPro"/>
</dbReference>
<evidence type="ECO:0000256" key="8">
    <source>
        <dbReference type="ARBA" id="ARBA00022840"/>
    </source>
</evidence>
<dbReference type="PROSITE" id="PS51217">
    <property type="entry name" value="UVRD_HELICASE_CTER"/>
    <property type="match status" value="1"/>
</dbReference>
<keyword evidence="11" id="KW-0234">DNA repair</keyword>
<dbReference type="HAMAP" id="MF_01485">
    <property type="entry name" value="RecB"/>
    <property type="match status" value="1"/>
</dbReference>
<dbReference type="AlphaFoldDB" id="A0A6J6RNA6"/>
<dbReference type="InterPro" id="IPR000212">
    <property type="entry name" value="DNA_helicase_UvrD/REP"/>
</dbReference>
<dbReference type="GO" id="GO:0000725">
    <property type="term" value="P:recombinational repair"/>
    <property type="evidence" value="ECO:0007669"/>
    <property type="project" value="TreeGrafter"/>
</dbReference>
<gene>
    <name evidence="19" type="ORF">UFOPK2683_00847</name>
</gene>
<dbReference type="GO" id="GO:0043138">
    <property type="term" value="F:3'-5' DNA helicase activity"/>
    <property type="evidence" value="ECO:0007669"/>
    <property type="project" value="UniProtKB-EC"/>
</dbReference>
<feature type="domain" description="UvrD-like helicase ATP-binding" evidence="17">
    <location>
        <begin position="1"/>
        <end position="340"/>
    </location>
</feature>
<comment type="catalytic activity">
    <reaction evidence="13">
        <text>Couples ATP hydrolysis with the unwinding of duplex DNA by translocating in the 3'-5' direction.</text>
        <dbReference type="EC" id="5.6.2.4"/>
    </reaction>
</comment>
<evidence type="ECO:0000256" key="15">
    <source>
        <dbReference type="ARBA" id="ARBA00048988"/>
    </source>
</evidence>
<evidence type="ECO:0000313" key="19">
    <source>
        <dbReference type="EMBL" id="CAB4723969.1"/>
    </source>
</evidence>
<evidence type="ECO:0000256" key="5">
    <source>
        <dbReference type="ARBA" id="ARBA00022801"/>
    </source>
</evidence>
<keyword evidence="12" id="KW-0413">Isomerase</keyword>
<feature type="domain" description="UvrD-like helicase C-terminal" evidence="18">
    <location>
        <begin position="359"/>
        <end position="643"/>
    </location>
</feature>
<feature type="region of interest" description="Disordered" evidence="16">
    <location>
        <begin position="822"/>
        <end position="858"/>
    </location>
</feature>
<keyword evidence="9" id="KW-0460">Magnesium</keyword>
<keyword evidence="1" id="KW-0540">Nuclease</keyword>
<keyword evidence="8" id="KW-0067">ATP-binding</keyword>
<dbReference type="SUPFAM" id="SSF52540">
    <property type="entry name" value="P-loop containing nucleoside triphosphate hydrolases"/>
    <property type="match status" value="1"/>
</dbReference>
<dbReference type="CDD" id="cd17932">
    <property type="entry name" value="DEXQc_UvrD"/>
    <property type="match status" value="1"/>
</dbReference>
<evidence type="ECO:0000256" key="3">
    <source>
        <dbReference type="ARBA" id="ARBA00022741"/>
    </source>
</evidence>
<accession>A0A6J6RNA6</accession>
<dbReference type="InterPro" id="IPR011335">
    <property type="entry name" value="Restrct_endonuc-II-like"/>
</dbReference>
<keyword evidence="2" id="KW-0479">Metal-binding</keyword>
<proteinExistence type="inferred from homology"/>
<evidence type="ECO:0000259" key="17">
    <source>
        <dbReference type="PROSITE" id="PS51198"/>
    </source>
</evidence>
<evidence type="ECO:0000256" key="13">
    <source>
        <dbReference type="ARBA" id="ARBA00034617"/>
    </source>
</evidence>
<feature type="compositionally biased region" description="Basic and acidic residues" evidence="16">
    <location>
        <begin position="838"/>
        <end position="853"/>
    </location>
</feature>
<comment type="catalytic activity">
    <reaction evidence="15">
        <text>ATP + H2O = ADP + phosphate + H(+)</text>
        <dbReference type="Rhea" id="RHEA:13065"/>
        <dbReference type="ChEBI" id="CHEBI:15377"/>
        <dbReference type="ChEBI" id="CHEBI:15378"/>
        <dbReference type="ChEBI" id="CHEBI:30616"/>
        <dbReference type="ChEBI" id="CHEBI:43474"/>
        <dbReference type="ChEBI" id="CHEBI:456216"/>
        <dbReference type="EC" id="5.6.2.4"/>
    </reaction>
</comment>
<dbReference type="EMBL" id="CAEZYK010000041">
    <property type="protein sequence ID" value="CAB4723969.1"/>
    <property type="molecule type" value="Genomic_DNA"/>
</dbReference>
<dbReference type="Pfam" id="PF00580">
    <property type="entry name" value="UvrD-helicase"/>
    <property type="match status" value="1"/>
</dbReference>
<dbReference type="Gene3D" id="3.90.320.10">
    <property type="match status" value="1"/>
</dbReference>
<evidence type="ECO:0000259" key="18">
    <source>
        <dbReference type="PROSITE" id="PS51217"/>
    </source>
</evidence>
<evidence type="ECO:0000256" key="12">
    <source>
        <dbReference type="ARBA" id="ARBA00023235"/>
    </source>
</evidence>
<evidence type="ECO:0000256" key="7">
    <source>
        <dbReference type="ARBA" id="ARBA00022839"/>
    </source>
</evidence>
<organism evidence="19">
    <name type="scientific">freshwater metagenome</name>
    <dbReference type="NCBI Taxonomy" id="449393"/>
    <lineage>
        <taxon>unclassified sequences</taxon>
        <taxon>metagenomes</taxon>
        <taxon>ecological metagenomes</taxon>
    </lineage>
</organism>
<sequence>MSAAESHLATAAIPYGRYAIEASAGTGKTYALANLALRYIAEEGLTIDQMLIVTFTRAAAADLRDRVRKRLVEAEAVLAESNPSAASAASDEVLVLLASADRESRHQRILKAIENFDTATVTTIHGFVSQTLTQLGIEANGNMDTELIADTDTLLNQVIADCLVSAVVADKIPLDQLPDEKKLSAMAKKVLGNHGIDLLPEAEDLPDDTEATIKARQWRKILDQVIAETVRRRRDTGTMSFDDLLTQLRDAVKSDPLTAATLQSRYQVALIDEFQDTDPVQWAIFAGIFSDAAPKTSLVMVGDPKQAIYGFRGADIHTYLAAVNTPGTVHRELEVNWRSDGAVIRGLNALLQNSKFGDERITYIPVKAAPNNEAPRIRNTTSAPERAPVEVRIMAGEDIKRTEKTGNVQTGAAAAEINKDLVSQTRELLATSEIPNRADDGYRALRPADIAVLVHRNKDAVTIQSELVANGIPAVVARGANVLDSDACQQWQELLAALLDPTDPTRARAAARTWFFGWSAEKLAVATDEELAEVQKLLNQWETTLISHGVTEFCAQIWHDSKVAERVLGRESGYRDLTDLEHVGELLQAEPSRQGLSTAQLSHTLSELVNENKDDPSDPDIFARRVESEAEAVQVMTIHGAKGLEFPVVLVPTLWRGRKSLAKKEECIYVDTDTQERTFDIANECEWPDSKSSEKRRTRAMDETRGEQSRLAYVALTRAQHLCIIWWSPTEGGKRSPLAALLMAGDEKLPANDGKIAAAFAPQVTASAGALAVTTPGLVTPPADLWVDPLTTPAASDLVVAPFGRDLKITKERWSFSKISNRDPHGAFSTPAATDESLGDRGAADEPIVRPETDEPEAGQLPLGSLPKGAEFGTLVHQVLDDLDFCAPNVKEELRARIETRWGDKEPSETIDKLTAGLIKSLESPLGPLLNDLTLKEIARKDYLAELNFELRLGDGKSIATDCDLGGLCLDHLAPDDPLRPWAEKLAAGIFNVSLEGHLTGSIDAVFRVSTDGGPERFVISDYKTNGLNKPGQPMTAQDYHPDLLALEMAKHHYPLQALLYSVALHRYLNGRLANYDPEVNLGGAAYLFVRGMEGPETPKENGQPNGVFSWKIPSALVVAASNLLAGHLSAVGGGK</sequence>
<evidence type="ECO:0000256" key="2">
    <source>
        <dbReference type="ARBA" id="ARBA00022723"/>
    </source>
</evidence>
<dbReference type="InterPro" id="IPR004586">
    <property type="entry name" value="RecB"/>
</dbReference>